<sequence>MTWQAPEIGSRPVAVLGGGVLGRRIATSYVAGGYNVTVRDPSPVARSDALQFIEENKAAFAELCSPPVPGQYGTYAAYEDIETAVRDAWLVIEAVPEKLELKIDTMEILDRAAPRDCIIGSNSSSYRSSLMLDKVSSERRRLICNVHYTMPMDIRTVELMTDGETEEAIFPFLTQVLERTGMLPATAKKESTGFIFNRLWAAVKRESLMIMAEGVSDADQIDKLWKHMFQAKVAPCAFMDQVGLDTVAFIEDNYIKERGLDGKLTVDWLRENYISQGRLGKKSDKGGLTVAPKSS</sequence>
<dbReference type="InterPro" id="IPR006108">
    <property type="entry name" value="3HC_DH_C"/>
</dbReference>
<dbReference type="InParanoid" id="W3X176"/>
<reference evidence="7" key="1">
    <citation type="journal article" date="2015" name="BMC Genomics">
        <title>Genomic and transcriptomic analysis of the endophytic fungus Pestalotiopsis fici reveals its lifestyle and high potential for synthesis of natural products.</title>
        <authorList>
            <person name="Wang X."/>
            <person name="Zhang X."/>
            <person name="Liu L."/>
            <person name="Xiang M."/>
            <person name="Wang W."/>
            <person name="Sun X."/>
            <person name="Che Y."/>
            <person name="Guo L."/>
            <person name="Liu G."/>
            <person name="Guo L."/>
            <person name="Wang C."/>
            <person name="Yin W.B."/>
            <person name="Stadler M."/>
            <person name="Zhang X."/>
            <person name="Liu X."/>
        </authorList>
    </citation>
    <scope>NUCLEOTIDE SEQUENCE [LARGE SCALE GENOMIC DNA]</scope>
    <source>
        <strain evidence="7">W106-1 / CGMCC3.15140</strain>
    </source>
</reference>
<dbReference type="Proteomes" id="UP000030651">
    <property type="component" value="Unassembled WGS sequence"/>
</dbReference>
<dbReference type="GeneID" id="19273782"/>
<feature type="domain" description="3-hydroxyacyl-CoA dehydrogenase C-terminal" evidence="4">
    <location>
        <begin position="193"/>
        <end position="288"/>
    </location>
</feature>
<dbReference type="Pfam" id="PF00725">
    <property type="entry name" value="3HCDH"/>
    <property type="match status" value="1"/>
</dbReference>
<dbReference type="InterPro" id="IPR036291">
    <property type="entry name" value="NAD(P)-bd_dom_sf"/>
</dbReference>
<evidence type="ECO:0000313" key="7">
    <source>
        <dbReference type="Proteomes" id="UP000030651"/>
    </source>
</evidence>
<keyword evidence="2" id="KW-0560">Oxidoreductase</keyword>
<dbReference type="OMA" id="CNGHYYM"/>
<dbReference type="eggNOG" id="KOG2304">
    <property type="taxonomic scope" value="Eukaryota"/>
</dbReference>
<evidence type="ECO:0000256" key="3">
    <source>
        <dbReference type="PIRSR" id="PIRSR000105-1"/>
    </source>
</evidence>
<dbReference type="InterPro" id="IPR022694">
    <property type="entry name" value="3-OHacyl-CoA_DH"/>
</dbReference>
<evidence type="ECO:0000256" key="2">
    <source>
        <dbReference type="ARBA" id="ARBA00023002"/>
    </source>
</evidence>
<name>W3X176_PESFW</name>
<evidence type="ECO:0000313" key="6">
    <source>
        <dbReference type="EMBL" id="ETS78916.1"/>
    </source>
</evidence>
<dbReference type="AlphaFoldDB" id="W3X176"/>
<dbReference type="InterPro" id="IPR006176">
    <property type="entry name" value="3-OHacyl-CoA_DH_NAD-bd"/>
</dbReference>
<evidence type="ECO:0000259" key="4">
    <source>
        <dbReference type="Pfam" id="PF00725"/>
    </source>
</evidence>
<keyword evidence="7" id="KW-1185">Reference proteome</keyword>
<dbReference type="Pfam" id="PF02737">
    <property type="entry name" value="3HCDH_N"/>
    <property type="match status" value="1"/>
</dbReference>
<evidence type="ECO:0000259" key="5">
    <source>
        <dbReference type="Pfam" id="PF02737"/>
    </source>
</evidence>
<dbReference type="SUPFAM" id="SSF48179">
    <property type="entry name" value="6-phosphogluconate dehydrogenase C-terminal domain-like"/>
    <property type="match status" value="1"/>
</dbReference>
<dbReference type="GO" id="GO:0006631">
    <property type="term" value="P:fatty acid metabolic process"/>
    <property type="evidence" value="ECO:0007669"/>
    <property type="project" value="InterPro"/>
</dbReference>
<evidence type="ECO:0008006" key="8">
    <source>
        <dbReference type="Google" id="ProtNLM"/>
    </source>
</evidence>
<dbReference type="EMBL" id="KI912114">
    <property type="protein sequence ID" value="ETS78916.1"/>
    <property type="molecule type" value="Genomic_DNA"/>
</dbReference>
<dbReference type="GO" id="GO:0016616">
    <property type="term" value="F:oxidoreductase activity, acting on the CH-OH group of donors, NAD or NADP as acceptor"/>
    <property type="evidence" value="ECO:0007669"/>
    <property type="project" value="InterPro"/>
</dbReference>
<gene>
    <name evidence="6" type="ORF">PFICI_08769</name>
</gene>
<dbReference type="GO" id="GO:0070403">
    <property type="term" value="F:NAD+ binding"/>
    <property type="evidence" value="ECO:0007669"/>
    <property type="project" value="InterPro"/>
</dbReference>
<dbReference type="SUPFAM" id="SSF51735">
    <property type="entry name" value="NAD(P)-binding Rossmann-fold domains"/>
    <property type="match status" value="1"/>
</dbReference>
<dbReference type="STRING" id="1229662.W3X176"/>
<dbReference type="PIRSF" id="PIRSF000105">
    <property type="entry name" value="HCDH"/>
    <property type="match status" value="1"/>
</dbReference>
<dbReference type="InterPro" id="IPR008927">
    <property type="entry name" value="6-PGluconate_DH-like_C_sf"/>
</dbReference>
<dbReference type="RefSeq" id="XP_007835541.1">
    <property type="nucleotide sequence ID" value="XM_007837350.1"/>
</dbReference>
<dbReference type="PANTHER" id="PTHR48075:SF3">
    <property type="entry name" value="3-HYDROXYACYL-COA DEHYDROGENASE"/>
    <property type="match status" value="1"/>
</dbReference>
<protein>
    <recommendedName>
        <fullName evidence="8">3-hydroxybutyryl-CoA dehydrogenase</fullName>
    </recommendedName>
</protein>
<proteinExistence type="inferred from homology"/>
<feature type="domain" description="3-hydroxyacyl-CoA dehydrogenase NAD binding" evidence="5">
    <location>
        <begin position="13"/>
        <end position="188"/>
    </location>
</feature>
<dbReference type="InterPro" id="IPR013328">
    <property type="entry name" value="6PGD_dom2"/>
</dbReference>
<accession>W3X176</accession>
<dbReference type="Gene3D" id="3.40.50.720">
    <property type="entry name" value="NAD(P)-binding Rossmann-like Domain"/>
    <property type="match status" value="1"/>
</dbReference>
<dbReference type="HOGENOM" id="CLU_009834_2_0_1"/>
<dbReference type="Gene3D" id="1.10.1040.10">
    <property type="entry name" value="N-(1-d-carboxylethyl)-l-norvaline Dehydrogenase, domain 2"/>
    <property type="match status" value="1"/>
</dbReference>
<organism evidence="6 7">
    <name type="scientific">Pestalotiopsis fici (strain W106-1 / CGMCC3.15140)</name>
    <dbReference type="NCBI Taxonomy" id="1229662"/>
    <lineage>
        <taxon>Eukaryota</taxon>
        <taxon>Fungi</taxon>
        <taxon>Dikarya</taxon>
        <taxon>Ascomycota</taxon>
        <taxon>Pezizomycotina</taxon>
        <taxon>Sordariomycetes</taxon>
        <taxon>Xylariomycetidae</taxon>
        <taxon>Amphisphaeriales</taxon>
        <taxon>Sporocadaceae</taxon>
        <taxon>Pestalotiopsis</taxon>
    </lineage>
</organism>
<dbReference type="OrthoDB" id="5958943at2759"/>
<dbReference type="PANTHER" id="PTHR48075">
    <property type="entry name" value="3-HYDROXYACYL-COA DEHYDROGENASE FAMILY PROTEIN"/>
    <property type="match status" value="1"/>
</dbReference>
<dbReference type="KEGG" id="pfy:PFICI_08769"/>
<feature type="site" description="Important for catalytic activity" evidence="3">
    <location>
        <position position="147"/>
    </location>
</feature>
<comment type="similarity">
    <text evidence="1">Belongs to the 3-hydroxyacyl-CoA dehydrogenase family.</text>
</comment>
<evidence type="ECO:0000256" key="1">
    <source>
        <dbReference type="ARBA" id="ARBA00009463"/>
    </source>
</evidence>